<evidence type="ECO:0000256" key="1">
    <source>
        <dbReference type="PROSITE-ProRule" id="PRU00473"/>
    </source>
</evidence>
<protein>
    <submittedName>
        <fullName evidence="4">OmpA family protein</fullName>
    </submittedName>
</protein>
<gene>
    <name evidence="4" type="ORF">KQ910_19235</name>
</gene>
<dbReference type="Proteomes" id="UP000727907">
    <property type="component" value="Unassembled WGS sequence"/>
</dbReference>
<evidence type="ECO:0000259" key="3">
    <source>
        <dbReference type="PROSITE" id="PS51123"/>
    </source>
</evidence>
<dbReference type="RefSeq" id="WP_216964304.1">
    <property type="nucleotide sequence ID" value="NZ_JAHOPB010000002.1"/>
</dbReference>
<dbReference type="CDD" id="cd07185">
    <property type="entry name" value="OmpA_C-like"/>
    <property type="match status" value="1"/>
</dbReference>
<name>A0ABS6IPM2_9HYPH</name>
<dbReference type="Pfam" id="PF00691">
    <property type="entry name" value="OmpA"/>
    <property type="match status" value="1"/>
</dbReference>
<keyword evidence="5" id="KW-1185">Reference proteome</keyword>
<keyword evidence="2" id="KW-0732">Signal</keyword>
<dbReference type="PANTHER" id="PTHR30329:SF21">
    <property type="entry name" value="LIPOPROTEIN YIAD-RELATED"/>
    <property type="match status" value="1"/>
</dbReference>
<organism evidence="4 5">
    <name type="scientific">Reyranella humidisoli</name>
    <dbReference type="NCBI Taxonomy" id="2849149"/>
    <lineage>
        <taxon>Bacteria</taxon>
        <taxon>Pseudomonadati</taxon>
        <taxon>Pseudomonadota</taxon>
        <taxon>Alphaproteobacteria</taxon>
        <taxon>Hyphomicrobiales</taxon>
        <taxon>Reyranellaceae</taxon>
        <taxon>Reyranella</taxon>
    </lineage>
</organism>
<evidence type="ECO:0000313" key="4">
    <source>
        <dbReference type="EMBL" id="MBU8875914.1"/>
    </source>
</evidence>
<dbReference type="InterPro" id="IPR050330">
    <property type="entry name" value="Bact_OuterMem_StrucFunc"/>
</dbReference>
<comment type="caution">
    <text evidence="4">The sequence shown here is derived from an EMBL/GenBank/DDBJ whole genome shotgun (WGS) entry which is preliminary data.</text>
</comment>
<feature type="domain" description="OmpA-like" evidence="3">
    <location>
        <begin position="36"/>
        <end position="146"/>
    </location>
</feature>
<evidence type="ECO:0000256" key="2">
    <source>
        <dbReference type="SAM" id="SignalP"/>
    </source>
</evidence>
<sequence length="209" mass="21759">MLKKLFVLAAAAFMIAACDEPAPATAPPPPPPPAPQSFMVFFDWDSAKLNTQAANVVGQAAGAFKTKGGARITATGHTDTSGTPAYNMALSLRRANAVKDALVKEGVPATAIAVVGRGDQGLLVQTGPNVREPQNRRVEIVMAQVAAMPMNDAAYCAALAQKWREYTRVDASGPAPQAIAKCNAGDYAAGIPVLVKLLNDAKVPLPPRT</sequence>
<dbReference type="PROSITE" id="PS51257">
    <property type="entry name" value="PROKAR_LIPOPROTEIN"/>
    <property type="match status" value="1"/>
</dbReference>
<dbReference type="PANTHER" id="PTHR30329">
    <property type="entry name" value="STATOR ELEMENT OF FLAGELLAR MOTOR COMPLEX"/>
    <property type="match status" value="1"/>
</dbReference>
<proteinExistence type="predicted"/>
<feature type="signal peptide" evidence="2">
    <location>
        <begin position="1"/>
        <end position="26"/>
    </location>
</feature>
<accession>A0ABS6IPM2</accession>
<dbReference type="PROSITE" id="PS51123">
    <property type="entry name" value="OMPA_2"/>
    <property type="match status" value="1"/>
</dbReference>
<evidence type="ECO:0000313" key="5">
    <source>
        <dbReference type="Proteomes" id="UP000727907"/>
    </source>
</evidence>
<reference evidence="4 5" key="1">
    <citation type="submission" date="2021-06" db="EMBL/GenBank/DDBJ databases">
        <authorList>
            <person name="Lee D.H."/>
        </authorList>
    </citation>
    <scope>NUCLEOTIDE SEQUENCE [LARGE SCALE GENOMIC DNA]</scope>
    <source>
        <strain evidence="4 5">MMS21-HV4-11</strain>
    </source>
</reference>
<feature type="chain" id="PRO_5046425978" evidence="2">
    <location>
        <begin position="27"/>
        <end position="209"/>
    </location>
</feature>
<dbReference type="InterPro" id="IPR006665">
    <property type="entry name" value="OmpA-like"/>
</dbReference>
<dbReference type="EMBL" id="JAHOPB010000002">
    <property type="protein sequence ID" value="MBU8875914.1"/>
    <property type="molecule type" value="Genomic_DNA"/>
</dbReference>
<keyword evidence="1" id="KW-0472">Membrane</keyword>